<dbReference type="Gene3D" id="1.10.472.10">
    <property type="entry name" value="Cyclin-like"/>
    <property type="match status" value="1"/>
</dbReference>
<dbReference type="Pfam" id="PF08271">
    <property type="entry name" value="Zn_Ribbon_TF"/>
    <property type="match status" value="1"/>
</dbReference>
<evidence type="ECO:0000256" key="3">
    <source>
        <dbReference type="ARBA" id="ARBA00023163"/>
    </source>
</evidence>
<dbReference type="SUPFAM" id="SSF57783">
    <property type="entry name" value="Zinc beta-ribbon"/>
    <property type="match status" value="1"/>
</dbReference>
<dbReference type="PANTHER" id="PTHR11618">
    <property type="entry name" value="TRANSCRIPTION INITIATION FACTOR IIB-RELATED"/>
    <property type="match status" value="1"/>
</dbReference>
<sequence>MSEENYCTDCRRETVVVFDRASGDAVCSECGLVLESRFIDETAEWRTFADDSGDHDPNRVGAAVNPLLSDCAPSTVVSGPVAGVSRVMNNQRDPSAAVVSAFSSIADLADRLSLVTTIKDRACEMYKRLHDQKANKGRKVEILAAACIFIACRQEGKSRTIKEICFALNGAKKKDFSRAVDFVTRTLKVEMIKSIDVASPNAGDYLIRFCYKLGMGYNEIKIVQETMQKLQELDIRRNPTSIAAAVIFMINKLSGSKSSLRDIANATTVAETTIRSACKDLYPYAQQILPECYVKGRDLSILS</sequence>
<evidence type="ECO:0000256" key="4">
    <source>
        <dbReference type="PROSITE-ProRule" id="PRU00469"/>
    </source>
</evidence>
<dbReference type="InterPro" id="IPR013150">
    <property type="entry name" value="TFIIB_cyclin"/>
</dbReference>
<evidence type="ECO:0000313" key="6">
    <source>
        <dbReference type="EMBL" id="PIN16064.1"/>
    </source>
</evidence>
<dbReference type="GO" id="GO:0008270">
    <property type="term" value="F:zinc ion binding"/>
    <property type="evidence" value="ECO:0007669"/>
    <property type="project" value="UniProtKB-KW"/>
</dbReference>
<name>A0A2G9HEW2_9LAMI</name>
<dbReference type="OrthoDB" id="908476at2759"/>
<dbReference type="GO" id="GO:0017025">
    <property type="term" value="F:TBP-class protein binding"/>
    <property type="evidence" value="ECO:0007669"/>
    <property type="project" value="InterPro"/>
</dbReference>
<organism evidence="6 7">
    <name type="scientific">Handroanthus impetiginosus</name>
    <dbReference type="NCBI Taxonomy" id="429701"/>
    <lineage>
        <taxon>Eukaryota</taxon>
        <taxon>Viridiplantae</taxon>
        <taxon>Streptophyta</taxon>
        <taxon>Embryophyta</taxon>
        <taxon>Tracheophyta</taxon>
        <taxon>Spermatophyta</taxon>
        <taxon>Magnoliopsida</taxon>
        <taxon>eudicotyledons</taxon>
        <taxon>Gunneridae</taxon>
        <taxon>Pentapetalae</taxon>
        <taxon>asterids</taxon>
        <taxon>lamiids</taxon>
        <taxon>Lamiales</taxon>
        <taxon>Bignoniaceae</taxon>
        <taxon>Crescentiina</taxon>
        <taxon>Tabebuia alliance</taxon>
        <taxon>Handroanthus</taxon>
    </lineage>
</organism>
<protein>
    <submittedName>
        <fullName evidence="6">Transcription initiation factor TFIIB</fullName>
    </submittedName>
</protein>
<dbReference type="SUPFAM" id="SSF47954">
    <property type="entry name" value="Cyclin-like"/>
    <property type="match status" value="2"/>
</dbReference>
<dbReference type="Pfam" id="PF00382">
    <property type="entry name" value="TFIIB"/>
    <property type="match status" value="2"/>
</dbReference>
<keyword evidence="7" id="KW-1185">Reference proteome</keyword>
<evidence type="ECO:0000256" key="1">
    <source>
        <dbReference type="ARBA" id="ARBA00010857"/>
    </source>
</evidence>
<evidence type="ECO:0000256" key="2">
    <source>
        <dbReference type="ARBA" id="ARBA00023015"/>
    </source>
</evidence>
<keyword evidence="6" id="KW-0396">Initiation factor</keyword>
<reference evidence="7" key="1">
    <citation type="journal article" date="2018" name="Gigascience">
        <title>Genome assembly of the Pink Ipe (Handroanthus impetiginosus, Bignoniaceae), a highly valued, ecologically keystone Neotropical timber forest tree.</title>
        <authorList>
            <person name="Silva-Junior O.B."/>
            <person name="Grattapaglia D."/>
            <person name="Novaes E."/>
            <person name="Collevatti R.G."/>
        </authorList>
    </citation>
    <scope>NUCLEOTIDE SEQUENCE [LARGE SCALE GENOMIC DNA]</scope>
    <source>
        <strain evidence="7">cv. UFG-1</strain>
    </source>
</reference>
<dbReference type="InterPro" id="IPR036915">
    <property type="entry name" value="Cyclin-like_sf"/>
</dbReference>
<comment type="similarity">
    <text evidence="1">Belongs to the TFIIB family.</text>
</comment>
<dbReference type="GO" id="GO:0070897">
    <property type="term" value="P:transcription preinitiation complex assembly"/>
    <property type="evidence" value="ECO:0007669"/>
    <property type="project" value="InterPro"/>
</dbReference>
<feature type="domain" description="TFIIB-type" evidence="5">
    <location>
        <begin position="3"/>
        <end position="35"/>
    </location>
</feature>
<keyword evidence="4" id="KW-0862">Zinc</keyword>
<evidence type="ECO:0000259" key="5">
    <source>
        <dbReference type="PROSITE" id="PS51134"/>
    </source>
</evidence>
<gene>
    <name evidence="6" type="ORF">CDL12_11287</name>
</gene>
<dbReference type="EMBL" id="NKXS01001962">
    <property type="protein sequence ID" value="PIN16064.1"/>
    <property type="molecule type" value="Genomic_DNA"/>
</dbReference>
<accession>A0A2G9HEW2</accession>
<dbReference type="GO" id="GO:0003743">
    <property type="term" value="F:translation initiation factor activity"/>
    <property type="evidence" value="ECO:0007669"/>
    <property type="project" value="UniProtKB-KW"/>
</dbReference>
<dbReference type="SMART" id="SM00385">
    <property type="entry name" value="CYCLIN"/>
    <property type="match status" value="2"/>
</dbReference>
<keyword evidence="6" id="KW-0648">Protein biosynthesis</keyword>
<keyword evidence="2" id="KW-0805">Transcription regulation</keyword>
<dbReference type="AlphaFoldDB" id="A0A2G9HEW2"/>
<evidence type="ECO:0000313" key="7">
    <source>
        <dbReference type="Proteomes" id="UP000231279"/>
    </source>
</evidence>
<proteinExistence type="inferred from homology"/>
<dbReference type="GO" id="GO:0097550">
    <property type="term" value="C:transcription preinitiation complex"/>
    <property type="evidence" value="ECO:0007669"/>
    <property type="project" value="TreeGrafter"/>
</dbReference>
<dbReference type="CDD" id="cd20551">
    <property type="entry name" value="CYCLIN_TFIIB_rpt1"/>
    <property type="match status" value="1"/>
</dbReference>
<keyword evidence="3" id="KW-0804">Transcription</keyword>
<keyword evidence="4" id="KW-0479">Metal-binding</keyword>
<dbReference type="InterPro" id="IPR013137">
    <property type="entry name" value="Znf_TFIIB"/>
</dbReference>
<dbReference type="PROSITE" id="PS51134">
    <property type="entry name" value="ZF_TFIIB"/>
    <property type="match status" value="1"/>
</dbReference>
<dbReference type="GO" id="GO:0005634">
    <property type="term" value="C:nucleus"/>
    <property type="evidence" value="ECO:0007669"/>
    <property type="project" value="TreeGrafter"/>
</dbReference>
<dbReference type="STRING" id="429701.A0A2G9HEW2"/>
<dbReference type="PRINTS" id="PR00685">
    <property type="entry name" value="TIFACTORIIB"/>
</dbReference>
<keyword evidence="4" id="KW-0863">Zinc-finger</keyword>
<dbReference type="Gene3D" id="1.10.472.170">
    <property type="match status" value="1"/>
</dbReference>
<dbReference type="InterPro" id="IPR000812">
    <property type="entry name" value="TFIIB"/>
</dbReference>
<dbReference type="PANTHER" id="PTHR11618:SF50">
    <property type="entry name" value="TRANSCRIPTION INITIATION FACTOR IIB-2-LIKE"/>
    <property type="match status" value="1"/>
</dbReference>
<dbReference type="Proteomes" id="UP000231279">
    <property type="component" value="Unassembled WGS sequence"/>
</dbReference>
<comment type="caution">
    <text evidence="6">The sequence shown here is derived from an EMBL/GenBank/DDBJ whole genome shotgun (WGS) entry which is preliminary data.</text>
</comment>
<dbReference type="InterPro" id="IPR013763">
    <property type="entry name" value="Cyclin-like_dom"/>
</dbReference>